<dbReference type="AlphaFoldDB" id="A0A0D2J502"/>
<sequence>MSIVGGFELRQEVKSSFVSNDPTSNKGEVG</sequence>
<evidence type="ECO:0000313" key="1">
    <source>
        <dbReference type="EMBL" id="KIX10791.1"/>
    </source>
</evidence>
<dbReference type="InParanoid" id="A0A0D2J502"/>
<organism evidence="1 2">
    <name type="scientific">Dethiosulfatarculus sandiegensis</name>
    <dbReference type="NCBI Taxonomy" id="1429043"/>
    <lineage>
        <taxon>Bacteria</taxon>
        <taxon>Pseudomonadati</taxon>
        <taxon>Thermodesulfobacteriota</taxon>
        <taxon>Desulfarculia</taxon>
        <taxon>Desulfarculales</taxon>
        <taxon>Desulfarculaceae</taxon>
        <taxon>Dethiosulfatarculus</taxon>
    </lineage>
</organism>
<name>A0A0D2J502_9BACT</name>
<protein>
    <submittedName>
        <fullName evidence="1">Uncharacterized protein</fullName>
    </submittedName>
</protein>
<proteinExistence type="predicted"/>
<keyword evidence="2" id="KW-1185">Reference proteome</keyword>
<comment type="caution">
    <text evidence="1">The sequence shown here is derived from an EMBL/GenBank/DDBJ whole genome shotgun (WGS) entry which is preliminary data.</text>
</comment>
<gene>
    <name evidence="1" type="ORF">X474_27725</name>
</gene>
<accession>A0A0D2J502</accession>
<dbReference type="EMBL" id="AZAC01000083">
    <property type="protein sequence ID" value="KIX10791.1"/>
    <property type="molecule type" value="Genomic_DNA"/>
</dbReference>
<evidence type="ECO:0000313" key="2">
    <source>
        <dbReference type="Proteomes" id="UP000032233"/>
    </source>
</evidence>
<dbReference type="Proteomes" id="UP000032233">
    <property type="component" value="Unassembled WGS sequence"/>
</dbReference>
<reference evidence="1 2" key="1">
    <citation type="submission" date="2013-11" db="EMBL/GenBank/DDBJ databases">
        <title>Metagenomic analysis of a methanogenic consortium involved in long chain n-alkane degradation.</title>
        <authorList>
            <person name="Davidova I.A."/>
            <person name="Callaghan A.V."/>
            <person name="Wawrik B."/>
            <person name="Pruitt S."/>
            <person name="Marks C."/>
            <person name="Duncan K.E."/>
            <person name="Suflita J.M."/>
        </authorList>
    </citation>
    <scope>NUCLEOTIDE SEQUENCE [LARGE SCALE GENOMIC DNA]</scope>
    <source>
        <strain evidence="1 2">SPR</strain>
    </source>
</reference>